<name>A0ABX6QRS3_9HYPH</name>
<dbReference type="RefSeq" id="WP_138286578.1">
    <property type="nucleotide sequence ID" value="NZ_CP058350.1"/>
</dbReference>
<feature type="transmembrane region" description="Helical" evidence="1">
    <location>
        <begin position="6"/>
        <end position="31"/>
    </location>
</feature>
<feature type="transmembrane region" description="Helical" evidence="1">
    <location>
        <begin position="79"/>
        <end position="106"/>
    </location>
</feature>
<evidence type="ECO:0000313" key="2">
    <source>
        <dbReference type="EMBL" id="QLF70966.1"/>
    </source>
</evidence>
<accession>A0ABX6QRS3</accession>
<organism evidence="2 3">
    <name type="scientific">Peteryoungia desertarenae</name>
    <dbReference type="NCBI Taxonomy" id="1813451"/>
    <lineage>
        <taxon>Bacteria</taxon>
        <taxon>Pseudomonadati</taxon>
        <taxon>Pseudomonadota</taxon>
        <taxon>Alphaproteobacteria</taxon>
        <taxon>Hyphomicrobiales</taxon>
        <taxon>Rhizobiaceae</taxon>
        <taxon>Peteryoungia</taxon>
    </lineage>
</organism>
<keyword evidence="1" id="KW-0472">Membrane</keyword>
<sequence>MPLETATWHYLVAAIVLAFIGVVAHVVRAVFNVYPDRLSDRPLMDLMVSDDYSWSDRLFGTEYDDFGYYRLDSLKNLRLSCLFSVAGGLAVMLFAPGASIVIAQLIDQSLAALVDLWAYRLETYEWW</sequence>
<gene>
    <name evidence="2" type="ORF">FE840_016215</name>
</gene>
<keyword evidence="1" id="KW-1133">Transmembrane helix</keyword>
<evidence type="ECO:0000256" key="1">
    <source>
        <dbReference type="SAM" id="Phobius"/>
    </source>
</evidence>
<keyword evidence="1" id="KW-0812">Transmembrane</keyword>
<protein>
    <submittedName>
        <fullName evidence="2">Uncharacterized protein</fullName>
    </submittedName>
</protein>
<proteinExistence type="predicted"/>
<keyword evidence="3" id="KW-1185">Reference proteome</keyword>
<reference evidence="2 3" key="1">
    <citation type="submission" date="2020-06" db="EMBL/GenBank/DDBJ databases">
        <title>Genome sequence of Rhizobium sp strain ADMK78.</title>
        <authorList>
            <person name="Rahi P."/>
        </authorList>
    </citation>
    <scope>NUCLEOTIDE SEQUENCE [LARGE SCALE GENOMIC DNA]</scope>
    <source>
        <strain evidence="2 3">ADMK78</strain>
    </source>
</reference>
<evidence type="ECO:0000313" key="3">
    <source>
        <dbReference type="Proteomes" id="UP000308530"/>
    </source>
</evidence>
<dbReference type="EMBL" id="CP058350">
    <property type="protein sequence ID" value="QLF70966.1"/>
    <property type="molecule type" value="Genomic_DNA"/>
</dbReference>
<dbReference type="Proteomes" id="UP000308530">
    <property type="component" value="Chromosome"/>
</dbReference>